<feature type="domain" description="NADAR" evidence="1">
    <location>
        <begin position="3"/>
        <end position="115"/>
    </location>
</feature>
<gene>
    <name evidence="2" type="ORF">Harvfovirus46_1</name>
</gene>
<evidence type="ECO:0000313" key="2">
    <source>
        <dbReference type="EMBL" id="AYV81618.1"/>
    </source>
</evidence>
<evidence type="ECO:0000259" key="1">
    <source>
        <dbReference type="Pfam" id="PF08719"/>
    </source>
</evidence>
<organism evidence="2">
    <name type="scientific">Harvfovirus sp</name>
    <dbReference type="NCBI Taxonomy" id="2487768"/>
    <lineage>
        <taxon>Viruses</taxon>
        <taxon>Varidnaviria</taxon>
        <taxon>Bamfordvirae</taxon>
        <taxon>Nucleocytoviricota</taxon>
        <taxon>Megaviricetes</taxon>
        <taxon>Imitervirales</taxon>
        <taxon>Mimiviridae</taxon>
        <taxon>Klosneuvirinae</taxon>
    </lineage>
</organism>
<dbReference type="Pfam" id="PF08719">
    <property type="entry name" value="NADAR"/>
    <property type="match status" value="1"/>
</dbReference>
<accession>A0A3G5A324</accession>
<dbReference type="InterPro" id="IPR012816">
    <property type="entry name" value="NADAR"/>
</dbReference>
<dbReference type="EMBL" id="MK072288">
    <property type="protein sequence ID" value="AYV81618.1"/>
    <property type="molecule type" value="Genomic_DNA"/>
</dbReference>
<feature type="non-terminal residue" evidence="2">
    <location>
        <position position="1"/>
    </location>
</feature>
<protein>
    <submittedName>
        <fullName evidence="2">NADAR family protein</fullName>
    </submittedName>
</protein>
<reference evidence="2" key="1">
    <citation type="submission" date="2018-10" db="EMBL/GenBank/DDBJ databases">
        <title>Hidden diversity of soil giant viruses.</title>
        <authorList>
            <person name="Schulz F."/>
            <person name="Alteio L."/>
            <person name="Goudeau D."/>
            <person name="Ryan E.M."/>
            <person name="Malmstrom R.R."/>
            <person name="Blanchard J."/>
            <person name="Woyke T."/>
        </authorList>
    </citation>
    <scope>NUCLEOTIDE SEQUENCE</scope>
    <source>
        <strain evidence="2">HAV1</strain>
    </source>
</reference>
<proteinExistence type="predicted"/>
<dbReference type="CDD" id="cd15457">
    <property type="entry name" value="NADAR"/>
    <property type="match status" value="1"/>
</dbReference>
<sequence>TYTFQSAEAAYQAISKGASPGHWQAFADVKTGADAWKLGQQLVKAGLSGAHRDTMKMMITVVAFKFGQNPPLMAALVATGSAYLVENTNRDAHWADGGDGKGANHLGNILMKVRESGGGVGMVPAPASYFKWLAAQAAGPQCEVCKTKPVWVNPKTRVPSKWCTKTCRDGLVAVAAAPAAAAAAPAAAPAAAAVPTAMCVKCLTYPVWIDPATRHPSKWCSMSCMNWRPPTAAAAAAAVANTLPLCTICSKKQVWVDRKDGTPTPYCSIRCRNIGWGKLAPGAAGPVGPAGPTQVLANCTQCSARPVWVNPRTGAPSPYCSISCLTIAKNKLAPASGAMCAVCRRRPVHIDTHGHASPCCTRTCLAIYTNIRQAP</sequence>
<dbReference type="Gene3D" id="1.10.357.40">
    <property type="entry name" value="YbiA-like"/>
    <property type="match status" value="1"/>
</dbReference>
<dbReference type="SUPFAM" id="SSF143990">
    <property type="entry name" value="YbiA-like"/>
    <property type="match status" value="1"/>
</dbReference>
<name>A0A3G5A324_9VIRU</name>
<dbReference type="InterPro" id="IPR037238">
    <property type="entry name" value="YbiA-like_sf"/>
</dbReference>